<dbReference type="Proteomes" id="UP000249590">
    <property type="component" value="Unassembled WGS sequence"/>
</dbReference>
<organism evidence="4 5">
    <name type="scientific">Acuticoccus sediminis</name>
    <dbReference type="NCBI Taxonomy" id="2184697"/>
    <lineage>
        <taxon>Bacteria</taxon>
        <taxon>Pseudomonadati</taxon>
        <taxon>Pseudomonadota</taxon>
        <taxon>Alphaproteobacteria</taxon>
        <taxon>Hyphomicrobiales</taxon>
        <taxon>Amorphaceae</taxon>
        <taxon>Acuticoccus</taxon>
    </lineage>
</organism>
<comment type="similarity">
    <text evidence="2">Belongs to the NAD(P)-dependent epimerase/dehydratase family.</text>
</comment>
<comment type="pathway">
    <text evidence="1">Bacterial outer membrane biogenesis; LPS O-antigen biosynthesis.</text>
</comment>
<evidence type="ECO:0000313" key="5">
    <source>
        <dbReference type="Proteomes" id="UP000249590"/>
    </source>
</evidence>
<keyword evidence="5" id="KW-1185">Reference proteome</keyword>
<comment type="caution">
    <text evidence="4">The sequence shown here is derived from an EMBL/GenBank/DDBJ whole genome shotgun (WGS) entry which is preliminary data.</text>
</comment>
<evidence type="ECO:0000259" key="3">
    <source>
        <dbReference type="Pfam" id="PF01370"/>
    </source>
</evidence>
<dbReference type="SUPFAM" id="SSF51735">
    <property type="entry name" value="NAD(P)-binding Rossmann-fold domains"/>
    <property type="match status" value="1"/>
</dbReference>
<dbReference type="InterPro" id="IPR001509">
    <property type="entry name" value="Epimerase_deHydtase"/>
</dbReference>
<dbReference type="InterPro" id="IPR036291">
    <property type="entry name" value="NAD(P)-bd_dom_sf"/>
</dbReference>
<dbReference type="Pfam" id="PF01370">
    <property type="entry name" value="Epimerase"/>
    <property type="match status" value="1"/>
</dbReference>
<gene>
    <name evidence="4" type="ORF">DLJ53_17425</name>
</gene>
<dbReference type="Gene3D" id="3.40.50.720">
    <property type="entry name" value="NAD(P)-binding Rossmann-like Domain"/>
    <property type="match status" value="1"/>
</dbReference>
<protein>
    <submittedName>
        <fullName evidence="4">NAD(P)-dependent oxidoreductase</fullName>
    </submittedName>
</protein>
<dbReference type="EMBL" id="QHHQ01000003">
    <property type="protein sequence ID" value="RAI01006.1"/>
    <property type="molecule type" value="Genomic_DNA"/>
</dbReference>
<name>A0A8B2NMU0_9HYPH</name>
<reference evidence="4 5" key="1">
    <citation type="submission" date="2018-05" db="EMBL/GenBank/DDBJ databases">
        <title>Acuticoccus sediminis sp. nov., isolated from deep-sea sediment of Indian Ocean.</title>
        <authorList>
            <person name="Liu X."/>
            <person name="Lai Q."/>
            <person name="Du Y."/>
            <person name="Sun F."/>
            <person name="Zhang X."/>
            <person name="Wang S."/>
            <person name="Shao Z."/>
        </authorList>
    </citation>
    <scope>NUCLEOTIDE SEQUENCE [LARGE SCALE GENOMIC DNA]</scope>
    <source>
        <strain evidence="4 5">PTG4-2</strain>
    </source>
</reference>
<sequence length="332" mass="35061">MEFHLLTTLILGGAGFVGLNIAEALMASGQSVVLFDRSAPPPAFVEHHAAGGLLTVVQGDATDAAAVHAAAKGCDTLVHGAAITAGPDRETTDPGLILAVNNGSLVPALEAARDEGMKRVVILSSGAAYGDAGFIHDDLDEDTPCDPVGLYSITKFASERIARRLGTLWKVDVRVVRLSAVFGPWERDTGVRDTLSPHFRIMQAVSRGEPLILNRAAVRDWIYAPDVGTAIAGLLAVEAPQYPVYNISTGDRWTVLDWAKIVAGLTGTEASMAGPGETPTVPVKDSGDRAPMRIERMLADLPPARNSGCEDSARAYLDWWKTFGPAVVGDVA</sequence>
<evidence type="ECO:0000256" key="2">
    <source>
        <dbReference type="ARBA" id="ARBA00007637"/>
    </source>
</evidence>
<dbReference type="PANTHER" id="PTHR43000">
    <property type="entry name" value="DTDP-D-GLUCOSE 4,6-DEHYDRATASE-RELATED"/>
    <property type="match status" value="1"/>
</dbReference>
<dbReference type="AlphaFoldDB" id="A0A8B2NMU0"/>
<evidence type="ECO:0000256" key="1">
    <source>
        <dbReference type="ARBA" id="ARBA00005125"/>
    </source>
</evidence>
<accession>A0A8B2NMU0</accession>
<proteinExistence type="inferred from homology"/>
<dbReference type="CDD" id="cd08946">
    <property type="entry name" value="SDR_e"/>
    <property type="match status" value="1"/>
</dbReference>
<feature type="domain" description="NAD-dependent epimerase/dehydratase" evidence="3">
    <location>
        <begin position="9"/>
        <end position="247"/>
    </location>
</feature>
<evidence type="ECO:0000313" key="4">
    <source>
        <dbReference type="EMBL" id="RAI01006.1"/>
    </source>
</evidence>